<dbReference type="OrthoDB" id="9767239at2"/>
<proteinExistence type="predicted"/>
<feature type="signal peptide" evidence="2">
    <location>
        <begin position="1"/>
        <end position="27"/>
    </location>
</feature>
<reference evidence="4 5" key="1">
    <citation type="submission" date="2018-05" db="EMBL/GenBank/DDBJ databases">
        <title>Rhodoferax soyangensis sp.nov., isolated from an oligotrophic freshwater lake.</title>
        <authorList>
            <person name="Park M."/>
        </authorList>
    </citation>
    <scope>NUCLEOTIDE SEQUENCE [LARGE SCALE GENOMIC DNA]</scope>
    <source>
        <strain evidence="4 5">IMCC26218</strain>
    </source>
</reference>
<gene>
    <name evidence="4" type="ORF">DIC66_05880</name>
</gene>
<accession>A0A3E1RFT3</accession>
<keyword evidence="5" id="KW-1185">Reference proteome</keyword>
<feature type="chain" id="PRO_5017726519" description="Phospholipase/carboxylesterase/thioesterase domain-containing protein" evidence="2">
    <location>
        <begin position="28"/>
        <end position="280"/>
    </location>
</feature>
<organism evidence="4 5">
    <name type="scientific">Rhodoferax lacus</name>
    <dbReference type="NCBI Taxonomy" id="2184758"/>
    <lineage>
        <taxon>Bacteria</taxon>
        <taxon>Pseudomonadati</taxon>
        <taxon>Pseudomonadota</taxon>
        <taxon>Betaproteobacteria</taxon>
        <taxon>Burkholderiales</taxon>
        <taxon>Comamonadaceae</taxon>
        <taxon>Rhodoferax</taxon>
    </lineage>
</organism>
<feature type="domain" description="Phospholipase/carboxylesterase/thioesterase" evidence="3">
    <location>
        <begin position="54"/>
        <end position="218"/>
    </location>
</feature>
<dbReference type="InterPro" id="IPR050955">
    <property type="entry name" value="Plant_Biomass_Hydrol_Est"/>
</dbReference>
<dbReference type="Gene3D" id="3.40.50.1820">
    <property type="entry name" value="alpha/beta hydrolase"/>
    <property type="match status" value="1"/>
</dbReference>
<dbReference type="AlphaFoldDB" id="A0A3E1RFT3"/>
<sequence length="280" mass="29144">MVIGIQRRWYTALWLVVALFAASAARAGQTATETYAGRSAVVYLPTHLPARGLRALVVVLHGGLGNAQRIADQQSESALNLNAQAEANGFIVAYLNGTPVARLLGAQRQGWNAGNCCGLPAQKQVNDVAYIQAAVQGIAKKYGVEDKRIFGVGHSNGAMMTQRMVCETSLYAAAVSISGTLENGASQCPAAHGKHILALHGADDQNVPIAGGRGSKGLSRTAYASQAATAQVWQASGAVYELQVIAAADHAVDAIDAQLTQTTGQSLSHTVARYLGLVAP</sequence>
<protein>
    <recommendedName>
        <fullName evidence="3">Phospholipase/carboxylesterase/thioesterase domain-containing protein</fullName>
    </recommendedName>
</protein>
<comment type="caution">
    <text evidence="4">The sequence shown here is derived from an EMBL/GenBank/DDBJ whole genome shotgun (WGS) entry which is preliminary data.</text>
</comment>
<evidence type="ECO:0000256" key="1">
    <source>
        <dbReference type="ARBA" id="ARBA00022729"/>
    </source>
</evidence>
<evidence type="ECO:0000259" key="3">
    <source>
        <dbReference type="Pfam" id="PF02230"/>
    </source>
</evidence>
<keyword evidence="1 2" id="KW-0732">Signal</keyword>
<dbReference type="SUPFAM" id="SSF53474">
    <property type="entry name" value="alpha/beta-Hydrolases"/>
    <property type="match status" value="1"/>
</dbReference>
<dbReference type="EMBL" id="QFZK01000002">
    <property type="protein sequence ID" value="RFO98237.1"/>
    <property type="molecule type" value="Genomic_DNA"/>
</dbReference>
<dbReference type="GO" id="GO:0016787">
    <property type="term" value="F:hydrolase activity"/>
    <property type="evidence" value="ECO:0007669"/>
    <property type="project" value="InterPro"/>
</dbReference>
<dbReference type="RefSeq" id="WP_117174962.1">
    <property type="nucleotide sequence ID" value="NZ_QFZK01000002.1"/>
</dbReference>
<name>A0A3E1RFT3_9BURK</name>
<dbReference type="Pfam" id="PF02230">
    <property type="entry name" value="Abhydrolase_2"/>
    <property type="match status" value="1"/>
</dbReference>
<evidence type="ECO:0000313" key="4">
    <source>
        <dbReference type="EMBL" id="RFO98237.1"/>
    </source>
</evidence>
<dbReference type="Proteomes" id="UP000260665">
    <property type="component" value="Unassembled WGS sequence"/>
</dbReference>
<dbReference type="InterPro" id="IPR003140">
    <property type="entry name" value="PLipase/COase/thioEstase"/>
</dbReference>
<evidence type="ECO:0000313" key="5">
    <source>
        <dbReference type="Proteomes" id="UP000260665"/>
    </source>
</evidence>
<dbReference type="PANTHER" id="PTHR43037">
    <property type="entry name" value="UNNAMED PRODUCT-RELATED"/>
    <property type="match status" value="1"/>
</dbReference>
<dbReference type="PANTHER" id="PTHR43037:SF1">
    <property type="entry name" value="BLL1128 PROTEIN"/>
    <property type="match status" value="1"/>
</dbReference>
<evidence type="ECO:0000256" key="2">
    <source>
        <dbReference type="SAM" id="SignalP"/>
    </source>
</evidence>
<dbReference type="InterPro" id="IPR029058">
    <property type="entry name" value="AB_hydrolase_fold"/>
</dbReference>